<dbReference type="CDD" id="cd02947">
    <property type="entry name" value="TRX_family"/>
    <property type="match status" value="1"/>
</dbReference>
<evidence type="ECO:0000259" key="6">
    <source>
        <dbReference type="PROSITE" id="PS51352"/>
    </source>
</evidence>
<feature type="domain" description="Thioredoxin" evidence="6">
    <location>
        <begin position="1"/>
        <end position="104"/>
    </location>
</feature>
<dbReference type="FunFam" id="3.40.30.10:FF:000245">
    <property type="entry name" value="Thioredoxin"/>
    <property type="match status" value="1"/>
</dbReference>
<sequence>MVVHEIKDKSKFDETIRNNKLVVVDAYATWCGPCRAVAPFIELLSTNHPHAHFVRFDVEKIPELAESLGIRAMPTFVFFKGAEKVQEVVGANSIEVERLVVDLA</sequence>
<reference evidence="7 8" key="1">
    <citation type="journal article" date="2018" name="BMC Genomics">
        <title>Comparative genome analyses reveal sequence features reflecting distinct modes of host-adaptation between dicot and monocot powdery mildew.</title>
        <authorList>
            <person name="Wu Y."/>
            <person name="Ma X."/>
            <person name="Pan Z."/>
            <person name="Kale S.D."/>
            <person name="Song Y."/>
            <person name="King H."/>
            <person name="Zhang Q."/>
            <person name="Presley C."/>
            <person name="Deng X."/>
            <person name="Wei C.I."/>
            <person name="Xiao S."/>
        </authorList>
    </citation>
    <scope>NUCLEOTIDE SEQUENCE [LARGE SCALE GENOMIC DNA]</scope>
    <source>
        <strain evidence="7">UMSG2</strain>
    </source>
</reference>
<evidence type="ECO:0000256" key="1">
    <source>
        <dbReference type="ARBA" id="ARBA00008987"/>
    </source>
</evidence>
<dbReference type="InterPro" id="IPR013766">
    <property type="entry name" value="Thioredoxin_domain"/>
</dbReference>
<feature type="site" description="Contributes to redox potential value" evidence="4">
    <location>
        <position position="33"/>
    </location>
</feature>
<evidence type="ECO:0000256" key="3">
    <source>
        <dbReference type="PIRNR" id="PIRNR000077"/>
    </source>
</evidence>
<accession>A0A420HQ65</accession>
<keyword evidence="8" id="KW-1185">Reference proteome</keyword>
<dbReference type="Pfam" id="PF00085">
    <property type="entry name" value="Thioredoxin"/>
    <property type="match status" value="1"/>
</dbReference>
<feature type="site" description="Deprotonates C-terminal active site Cys" evidence="4">
    <location>
        <position position="25"/>
    </location>
</feature>
<dbReference type="OrthoDB" id="10263751at2759"/>
<evidence type="ECO:0000256" key="2">
    <source>
        <dbReference type="ARBA" id="ARBA00023157"/>
    </source>
</evidence>
<dbReference type="GO" id="GO:0015035">
    <property type="term" value="F:protein-disulfide reductase activity"/>
    <property type="evidence" value="ECO:0007669"/>
    <property type="project" value="InterPro"/>
</dbReference>
<protein>
    <recommendedName>
        <fullName evidence="3">Thioredoxin</fullName>
    </recommendedName>
</protein>
<keyword evidence="2 5" id="KW-1015">Disulfide bond</keyword>
<comment type="caution">
    <text evidence="7">The sequence shown here is derived from an EMBL/GenBank/DDBJ whole genome shotgun (WGS) entry which is preliminary data.</text>
</comment>
<comment type="similarity">
    <text evidence="1 3">Belongs to the thioredoxin family.</text>
</comment>
<keyword evidence="5" id="KW-0676">Redox-active center</keyword>
<evidence type="ECO:0000313" key="7">
    <source>
        <dbReference type="EMBL" id="RKF59604.1"/>
    </source>
</evidence>
<dbReference type="SUPFAM" id="SSF52833">
    <property type="entry name" value="Thioredoxin-like"/>
    <property type="match status" value="1"/>
</dbReference>
<dbReference type="PRINTS" id="PR00421">
    <property type="entry name" value="THIOREDOXIN"/>
</dbReference>
<feature type="disulfide bond" description="Redox-active" evidence="5">
    <location>
        <begin position="31"/>
        <end position="34"/>
    </location>
</feature>
<dbReference type="Gene3D" id="3.40.30.10">
    <property type="entry name" value="Glutaredoxin"/>
    <property type="match status" value="1"/>
</dbReference>
<dbReference type="InterPro" id="IPR005746">
    <property type="entry name" value="Thioredoxin"/>
</dbReference>
<dbReference type="AlphaFoldDB" id="A0A420HQ65"/>
<evidence type="ECO:0000256" key="5">
    <source>
        <dbReference type="PIRSR" id="PIRSR000077-4"/>
    </source>
</evidence>
<feature type="active site" description="Nucleophile" evidence="4">
    <location>
        <position position="31"/>
    </location>
</feature>
<name>A0A420HQ65_9PEZI</name>
<dbReference type="PROSITE" id="PS51352">
    <property type="entry name" value="THIOREDOXIN_2"/>
    <property type="match status" value="1"/>
</dbReference>
<dbReference type="EMBL" id="MCFK01005899">
    <property type="protein sequence ID" value="RKF59604.1"/>
    <property type="molecule type" value="Genomic_DNA"/>
</dbReference>
<dbReference type="PIRSF" id="PIRSF000077">
    <property type="entry name" value="Thioredoxin"/>
    <property type="match status" value="1"/>
</dbReference>
<dbReference type="PANTHER" id="PTHR46115">
    <property type="entry name" value="THIOREDOXIN-LIKE PROTEIN 1"/>
    <property type="match status" value="1"/>
</dbReference>
<organism evidence="7 8">
    <name type="scientific">Erysiphe neolycopersici</name>
    <dbReference type="NCBI Taxonomy" id="212602"/>
    <lineage>
        <taxon>Eukaryota</taxon>
        <taxon>Fungi</taxon>
        <taxon>Dikarya</taxon>
        <taxon>Ascomycota</taxon>
        <taxon>Pezizomycotina</taxon>
        <taxon>Leotiomycetes</taxon>
        <taxon>Erysiphales</taxon>
        <taxon>Erysiphaceae</taxon>
        <taxon>Erysiphe</taxon>
    </lineage>
</organism>
<gene>
    <name evidence="7" type="ORF">OnM2_058030</name>
</gene>
<dbReference type="InterPro" id="IPR036249">
    <property type="entry name" value="Thioredoxin-like_sf"/>
</dbReference>
<evidence type="ECO:0000313" key="8">
    <source>
        <dbReference type="Proteomes" id="UP000286134"/>
    </source>
</evidence>
<dbReference type="STRING" id="212602.A0A420HQ65"/>
<feature type="active site" description="Nucleophile" evidence="4">
    <location>
        <position position="34"/>
    </location>
</feature>
<evidence type="ECO:0000256" key="4">
    <source>
        <dbReference type="PIRSR" id="PIRSR000077-1"/>
    </source>
</evidence>
<dbReference type="Proteomes" id="UP000286134">
    <property type="component" value="Unassembled WGS sequence"/>
</dbReference>
<proteinExistence type="inferred from homology"/>
<feature type="site" description="Contributes to redox potential value" evidence="4">
    <location>
        <position position="32"/>
    </location>
</feature>